<proteinExistence type="predicted"/>
<keyword evidence="1" id="KW-0472">Membrane</keyword>
<keyword evidence="1" id="KW-1133">Transmembrane helix</keyword>
<dbReference type="EMBL" id="KN819532">
    <property type="protein sequence ID" value="KIJ08935.1"/>
    <property type="molecule type" value="Genomic_DNA"/>
</dbReference>
<accession>A0A0C9SZZ5</accession>
<organism evidence="2 3">
    <name type="scientific">Paxillus involutus ATCC 200175</name>
    <dbReference type="NCBI Taxonomy" id="664439"/>
    <lineage>
        <taxon>Eukaryota</taxon>
        <taxon>Fungi</taxon>
        <taxon>Dikarya</taxon>
        <taxon>Basidiomycota</taxon>
        <taxon>Agaricomycotina</taxon>
        <taxon>Agaricomycetes</taxon>
        <taxon>Agaricomycetidae</taxon>
        <taxon>Boletales</taxon>
        <taxon>Paxilineae</taxon>
        <taxon>Paxillaceae</taxon>
        <taxon>Paxillus</taxon>
    </lineage>
</organism>
<dbReference type="HOGENOM" id="CLU_2800930_0_0_1"/>
<dbReference type="Proteomes" id="UP000053647">
    <property type="component" value="Unassembled WGS sequence"/>
</dbReference>
<gene>
    <name evidence="2" type="ORF">PAXINDRAFT_88164</name>
</gene>
<reference evidence="3" key="2">
    <citation type="submission" date="2015-01" db="EMBL/GenBank/DDBJ databases">
        <title>Evolutionary Origins and Diversification of the Mycorrhizal Mutualists.</title>
        <authorList>
            <consortium name="DOE Joint Genome Institute"/>
            <consortium name="Mycorrhizal Genomics Consortium"/>
            <person name="Kohler A."/>
            <person name="Kuo A."/>
            <person name="Nagy L.G."/>
            <person name="Floudas D."/>
            <person name="Copeland A."/>
            <person name="Barry K.W."/>
            <person name="Cichocki N."/>
            <person name="Veneault-Fourrey C."/>
            <person name="LaButti K."/>
            <person name="Lindquist E.A."/>
            <person name="Lipzen A."/>
            <person name="Lundell T."/>
            <person name="Morin E."/>
            <person name="Murat C."/>
            <person name="Riley R."/>
            <person name="Ohm R."/>
            <person name="Sun H."/>
            <person name="Tunlid A."/>
            <person name="Henrissat B."/>
            <person name="Grigoriev I.V."/>
            <person name="Hibbett D.S."/>
            <person name="Martin F."/>
        </authorList>
    </citation>
    <scope>NUCLEOTIDE SEQUENCE [LARGE SCALE GENOMIC DNA]</scope>
    <source>
        <strain evidence="3">ATCC 200175</strain>
    </source>
</reference>
<dbReference type="AlphaFoldDB" id="A0A0C9SZZ5"/>
<keyword evidence="3" id="KW-1185">Reference proteome</keyword>
<feature type="transmembrane region" description="Helical" evidence="1">
    <location>
        <begin position="20"/>
        <end position="42"/>
    </location>
</feature>
<reference evidence="2 3" key="1">
    <citation type="submission" date="2014-06" db="EMBL/GenBank/DDBJ databases">
        <authorList>
            <consortium name="DOE Joint Genome Institute"/>
            <person name="Kuo A."/>
            <person name="Kohler A."/>
            <person name="Nagy L.G."/>
            <person name="Floudas D."/>
            <person name="Copeland A."/>
            <person name="Barry K.W."/>
            <person name="Cichocki N."/>
            <person name="Veneault-Fourrey C."/>
            <person name="LaButti K."/>
            <person name="Lindquist E.A."/>
            <person name="Lipzen A."/>
            <person name="Lundell T."/>
            <person name="Morin E."/>
            <person name="Murat C."/>
            <person name="Sun H."/>
            <person name="Tunlid A."/>
            <person name="Henrissat B."/>
            <person name="Grigoriev I.V."/>
            <person name="Hibbett D.S."/>
            <person name="Martin F."/>
            <person name="Nordberg H.P."/>
            <person name="Cantor M.N."/>
            <person name="Hua S.X."/>
        </authorList>
    </citation>
    <scope>NUCLEOTIDE SEQUENCE [LARGE SCALE GENOMIC DNA]</scope>
    <source>
        <strain evidence="2 3">ATCC 200175</strain>
    </source>
</reference>
<keyword evidence="1" id="KW-0812">Transmembrane</keyword>
<dbReference type="OrthoDB" id="3197626at2759"/>
<evidence type="ECO:0000256" key="1">
    <source>
        <dbReference type="SAM" id="Phobius"/>
    </source>
</evidence>
<protein>
    <submittedName>
        <fullName evidence="2">Uncharacterized protein</fullName>
    </submittedName>
</protein>
<evidence type="ECO:0000313" key="3">
    <source>
        <dbReference type="Proteomes" id="UP000053647"/>
    </source>
</evidence>
<sequence length="70" mass="8223">MPNWESNSEVATDTLIYIKLIHALMGLYAWEFIMSLDFEWAVLTGKKKFHWPLTFYFAGRYLLLFAMIGA</sequence>
<evidence type="ECO:0000313" key="2">
    <source>
        <dbReference type="EMBL" id="KIJ08935.1"/>
    </source>
</evidence>
<name>A0A0C9SZZ5_PAXIN</name>
<feature type="transmembrane region" description="Helical" evidence="1">
    <location>
        <begin position="49"/>
        <end position="68"/>
    </location>
</feature>